<reference evidence="2 3" key="1">
    <citation type="journal article" date="2019" name="Emerg. Microbes Infect.">
        <title>Comprehensive subspecies identification of 175 nontuberculous mycobacteria species based on 7547 genomic profiles.</title>
        <authorList>
            <person name="Matsumoto Y."/>
            <person name="Kinjo T."/>
            <person name="Motooka D."/>
            <person name="Nabeya D."/>
            <person name="Jung N."/>
            <person name="Uechi K."/>
            <person name="Horii T."/>
            <person name="Iida T."/>
            <person name="Fujita J."/>
            <person name="Nakamura S."/>
        </authorList>
    </citation>
    <scope>NUCLEOTIDE SEQUENCE [LARGE SCALE GENOMIC DNA]</scope>
    <source>
        <strain evidence="2 3">JCM 12405</strain>
    </source>
</reference>
<name>A0A7I7VNC9_9MYCO</name>
<gene>
    <name evidence="2" type="ORF">MDOR_09330</name>
</gene>
<organism evidence="2 3">
    <name type="scientific">Mycolicibacterium doricum</name>
    <dbReference type="NCBI Taxonomy" id="126673"/>
    <lineage>
        <taxon>Bacteria</taxon>
        <taxon>Bacillati</taxon>
        <taxon>Actinomycetota</taxon>
        <taxon>Actinomycetes</taxon>
        <taxon>Mycobacteriales</taxon>
        <taxon>Mycobacteriaceae</taxon>
        <taxon>Mycolicibacterium</taxon>
    </lineage>
</organism>
<dbReference type="KEGG" id="mdr:MDOR_09330"/>
<dbReference type="AlphaFoldDB" id="A0A7I7VNC9"/>
<proteinExistence type="predicted"/>
<evidence type="ECO:0000256" key="1">
    <source>
        <dbReference type="SAM" id="MobiDB-lite"/>
    </source>
</evidence>
<evidence type="ECO:0000313" key="2">
    <source>
        <dbReference type="EMBL" id="BBZ06764.1"/>
    </source>
</evidence>
<accession>A0A7I7VNC9</accession>
<evidence type="ECO:0000313" key="3">
    <source>
        <dbReference type="Proteomes" id="UP000467201"/>
    </source>
</evidence>
<dbReference type="EMBL" id="AP022605">
    <property type="protein sequence ID" value="BBZ06764.1"/>
    <property type="molecule type" value="Genomic_DNA"/>
</dbReference>
<sequence>MNDGRSTSAGDGGDDWVTAHSRLGSAGHDDRLLEEEQTKDIVARFPEGGSHGFRKVVSTRCVGAQAEPLP</sequence>
<dbReference type="Proteomes" id="UP000467201">
    <property type="component" value="Chromosome"/>
</dbReference>
<feature type="region of interest" description="Disordered" evidence="1">
    <location>
        <begin position="1"/>
        <end position="34"/>
    </location>
</feature>
<protein>
    <submittedName>
        <fullName evidence="2">Uncharacterized protein</fullName>
    </submittedName>
</protein>